<dbReference type="AlphaFoldDB" id="A0A3N6TBN4"/>
<reference evidence="2" key="2">
    <citation type="submission" date="2019-12" db="EMBL/GenBank/DDBJ databases">
        <authorList>
            <person name="Studholme D.J."/>
            <person name="Sarris P."/>
        </authorList>
    </citation>
    <scope>NUCLEOTIDE SEQUENCE</scope>
    <source>
        <strain evidence="2">PFS-1207/04</strain>
        <tissue evidence="2">Leaf</tissue>
    </source>
</reference>
<reference evidence="1" key="1">
    <citation type="submission" date="2019-12" db="EMBL/GenBank/DDBJ databases">
        <title>Genome sequencing and annotation of Brassica cretica.</title>
        <authorList>
            <person name="Studholme D.J."/>
            <person name="Sarris P.F."/>
        </authorList>
    </citation>
    <scope>NUCLEOTIDE SEQUENCE</scope>
    <source>
        <strain evidence="1">PFS-102/07</strain>
        <tissue evidence="1">Leaf</tissue>
    </source>
</reference>
<dbReference type="EMBL" id="QGKY02001015">
    <property type="protein sequence ID" value="KAF2571064.1"/>
    <property type="molecule type" value="Genomic_DNA"/>
</dbReference>
<proteinExistence type="predicted"/>
<comment type="caution">
    <text evidence="1">The sequence shown here is derived from an EMBL/GenBank/DDBJ whole genome shotgun (WGS) entry which is preliminary data.</text>
</comment>
<gene>
    <name evidence="2" type="ORF">DY000_02016725</name>
    <name evidence="1" type="ORF">F2Q70_00004623</name>
</gene>
<evidence type="ECO:0000313" key="3">
    <source>
        <dbReference type="Proteomes" id="UP000266723"/>
    </source>
</evidence>
<evidence type="ECO:0000313" key="1">
    <source>
        <dbReference type="EMBL" id="KAF2571064.1"/>
    </source>
</evidence>
<sequence>MDHQLEKSRELNVEIESRTGCYRITNGLKLRRIANGSKLLSGRELCVLISGRERAEYQAEYRVANGIGSRTGCVLRSSIGIELRQSEVASCETDREREQTEYRC</sequence>
<dbReference type="EMBL" id="QGKV02000759">
    <property type="protein sequence ID" value="KAF3561892.1"/>
    <property type="molecule type" value="Genomic_DNA"/>
</dbReference>
<keyword evidence="3" id="KW-1185">Reference proteome</keyword>
<dbReference type="Proteomes" id="UP000266723">
    <property type="component" value="Unassembled WGS sequence"/>
</dbReference>
<reference evidence="2 3" key="3">
    <citation type="journal article" date="2020" name="BMC Genomics">
        <title>Intraspecific diversification of the crop wild relative Brassica cretica Lam. using demographic model selection.</title>
        <authorList>
            <person name="Kioukis A."/>
            <person name="Michalopoulou V.A."/>
            <person name="Briers L."/>
            <person name="Pirintsos S."/>
            <person name="Studholme D.J."/>
            <person name="Pavlidis P."/>
            <person name="Sarris P.F."/>
        </authorList>
    </citation>
    <scope>NUCLEOTIDE SEQUENCE [LARGE SCALE GENOMIC DNA]</scope>
    <source>
        <strain evidence="3">cv. PFS-1207/04</strain>
        <strain evidence="2">PFS-1207/04</strain>
    </source>
</reference>
<name>A0A3N6TBN4_BRACR</name>
<evidence type="ECO:0000313" key="2">
    <source>
        <dbReference type="EMBL" id="KAF3561892.1"/>
    </source>
</evidence>
<organism evidence="1">
    <name type="scientific">Brassica cretica</name>
    <name type="common">Mustard</name>
    <dbReference type="NCBI Taxonomy" id="69181"/>
    <lineage>
        <taxon>Eukaryota</taxon>
        <taxon>Viridiplantae</taxon>
        <taxon>Streptophyta</taxon>
        <taxon>Embryophyta</taxon>
        <taxon>Tracheophyta</taxon>
        <taxon>Spermatophyta</taxon>
        <taxon>Magnoliopsida</taxon>
        <taxon>eudicotyledons</taxon>
        <taxon>Gunneridae</taxon>
        <taxon>Pentapetalae</taxon>
        <taxon>rosids</taxon>
        <taxon>malvids</taxon>
        <taxon>Brassicales</taxon>
        <taxon>Brassicaceae</taxon>
        <taxon>Brassiceae</taxon>
        <taxon>Brassica</taxon>
    </lineage>
</organism>
<protein>
    <submittedName>
        <fullName evidence="1">Uncharacterized protein</fullName>
    </submittedName>
</protein>
<accession>A0A3N6TBN4</accession>